<dbReference type="Proteomes" id="UP000001402">
    <property type="component" value="Chromosome"/>
</dbReference>
<dbReference type="EMBL" id="CP002418">
    <property type="protein sequence ID" value="ADU44521.1"/>
    <property type="molecule type" value="Genomic_DNA"/>
</dbReference>
<dbReference type="OrthoDB" id="8456573at2"/>
<proteinExistence type="predicted"/>
<name>E6VL26_RHOPX</name>
<evidence type="ECO:0000313" key="2">
    <source>
        <dbReference type="Proteomes" id="UP000001402"/>
    </source>
</evidence>
<dbReference type="HOGENOM" id="CLU_1947165_0_0_5"/>
<accession>E6VL26</accession>
<sequence>MISKRPDIYTQHDKAFSAVSAYVVLNNANERVATVALKFPRDGAGRLYAYVHWIGLEMVRGWASGYGYDKRSAACSSAARRIAIGALSGDECANRRHEAAAFVEALEKDNGEDWTRQLEAAGFKVFQAV</sequence>
<dbReference type="BioCyc" id="RPAL652103:RPDX1_RS14490-MONOMER"/>
<evidence type="ECO:0000313" key="1">
    <source>
        <dbReference type="EMBL" id="ADU44521.1"/>
    </source>
</evidence>
<dbReference type="STRING" id="652103.Rpdx1_2938"/>
<reference evidence="1" key="1">
    <citation type="submission" date="2010-12" db="EMBL/GenBank/DDBJ databases">
        <title>Complete sequence of Rhodopseudomonas palustris DX-1.</title>
        <authorList>
            <consortium name="US DOE Joint Genome Institute"/>
            <person name="Lucas S."/>
            <person name="Copeland A."/>
            <person name="Lapidus A."/>
            <person name="Cheng J.-F."/>
            <person name="Goodwin L."/>
            <person name="Pitluck S."/>
            <person name="Misra M."/>
            <person name="Chertkov O."/>
            <person name="Detter J.C."/>
            <person name="Han C."/>
            <person name="Tapia R."/>
            <person name="Land M."/>
            <person name="Hauser L."/>
            <person name="Kyrpides N."/>
            <person name="Ivanova N."/>
            <person name="Ovchinnikova G."/>
            <person name="Logan B."/>
            <person name="Oda Y."/>
            <person name="Harwood C."/>
            <person name="Woyke T."/>
        </authorList>
    </citation>
    <scope>NUCLEOTIDE SEQUENCE [LARGE SCALE GENOMIC DNA]</scope>
    <source>
        <strain evidence="1">DX-1</strain>
    </source>
</reference>
<protein>
    <submittedName>
        <fullName evidence="1">Uncharacterized protein</fullName>
    </submittedName>
</protein>
<gene>
    <name evidence="1" type="ordered locus">Rpdx1_2938</name>
</gene>
<dbReference type="AlphaFoldDB" id="E6VL26"/>
<dbReference type="KEGG" id="rpx:Rpdx1_2938"/>
<organism evidence="1 2">
    <name type="scientific">Rhodopseudomonas palustris (strain DX-1)</name>
    <dbReference type="NCBI Taxonomy" id="652103"/>
    <lineage>
        <taxon>Bacteria</taxon>
        <taxon>Pseudomonadati</taxon>
        <taxon>Pseudomonadota</taxon>
        <taxon>Alphaproteobacteria</taxon>
        <taxon>Hyphomicrobiales</taxon>
        <taxon>Nitrobacteraceae</taxon>
        <taxon>Rhodopseudomonas</taxon>
    </lineage>
</organism>